<dbReference type="Proteomes" id="UP000634206">
    <property type="component" value="Unassembled WGS sequence"/>
</dbReference>
<dbReference type="EMBL" id="JAENIG010000003">
    <property type="protein sequence ID" value="MBK1854385.1"/>
    <property type="molecule type" value="Genomic_DNA"/>
</dbReference>
<dbReference type="RefSeq" id="WP_309488992.1">
    <property type="nucleotide sequence ID" value="NZ_JAENIG010000003.1"/>
</dbReference>
<keyword evidence="1" id="KW-0472">Membrane</keyword>
<evidence type="ECO:0000313" key="2">
    <source>
        <dbReference type="EMBL" id="MBK1854385.1"/>
    </source>
</evidence>
<comment type="caution">
    <text evidence="2">The sequence shown here is derived from an EMBL/GenBank/DDBJ whole genome shotgun (WGS) entry which is preliminary data.</text>
</comment>
<reference evidence="2" key="1">
    <citation type="submission" date="2021-01" db="EMBL/GenBank/DDBJ databases">
        <title>Modified the classification status of verrucomicrobia.</title>
        <authorList>
            <person name="Feng X."/>
        </authorList>
    </citation>
    <scope>NUCLEOTIDE SEQUENCE</scope>
    <source>
        <strain evidence="2">5K15</strain>
    </source>
</reference>
<evidence type="ECO:0000313" key="3">
    <source>
        <dbReference type="Proteomes" id="UP000634206"/>
    </source>
</evidence>
<accession>A0AAE2VBC3</accession>
<organism evidence="2 3">
    <name type="scientific">Oceaniferula flava</name>
    <dbReference type="NCBI Taxonomy" id="2800421"/>
    <lineage>
        <taxon>Bacteria</taxon>
        <taxon>Pseudomonadati</taxon>
        <taxon>Verrucomicrobiota</taxon>
        <taxon>Verrucomicrobiia</taxon>
        <taxon>Verrucomicrobiales</taxon>
        <taxon>Verrucomicrobiaceae</taxon>
        <taxon>Oceaniferula</taxon>
    </lineage>
</organism>
<keyword evidence="1" id="KW-1133">Transmembrane helix</keyword>
<proteinExistence type="predicted"/>
<sequence length="60" mass="6790">MFKTIIVDTWEGWAPIASFVLTASIFGGIMVRAWRMNKEESSYLSALPLEETSNQANNEH</sequence>
<gene>
    <name evidence="2" type="ORF">JIN83_05415</name>
</gene>
<evidence type="ECO:0000256" key="1">
    <source>
        <dbReference type="SAM" id="Phobius"/>
    </source>
</evidence>
<keyword evidence="1" id="KW-0812">Transmembrane</keyword>
<protein>
    <submittedName>
        <fullName evidence="2">Uncharacterized protein</fullName>
    </submittedName>
</protein>
<name>A0AAE2VBC3_9BACT</name>
<keyword evidence="3" id="KW-1185">Reference proteome</keyword>
<dbReference type="AlphaFoldDB" id="A0AAE2VBC3"/>
<feature type="transmembrane region" description="Helical" evidence="1">
    <location>
        <begin position="12"/>
        <end position="34"/>
    </location>
</feature>